<dbReference type="FunFam" id="3.40.50.980:FF:000001">
    <property type="entry name" value="Non-ribosomal peptide synthetase"/>
    <property type="match status" value="3"/>
</dbReference>
<dbReference type="GO" id="GO:0043041">
    <property type="term" value="P:amino acid activation for nonribosomal peptide biosynthetic process"/>
    <property type="evidence" value="ECO:0007669"/>
    <property type="project" value="TreeGrafter"/>
</dbReference>
<dbReference type="SUPFAM" id="SSF56801">
    <property type="entry name" value="Acetyl-CoA synthetase-like"/>
    <property type="match status" value="3"/>
</dbReference>
<dbReference type="Gene3D" id="3.30.559.30">
    <property type="entry name" value="Nonribosomal peptide synthetase, condensation domain"/>
    <property type="match status" value="3"/>
</dbReference>
<dbReference type="RefSeq" id="WP_155732014.1">
    <property type="nucleotide sequence ID" value="NZ_AUXZ01000123.1"/>
</dbReference>
<dbReference type="Gene3D" id="3.40.50.12780">
    <property type="entry name" value="N-terminal domain of ligase-like"/>
    <property type="match status" value="1"/>
</dbReference>
<dbReference type="GO" id="GO:0044550">
    <property type="term" value="P:secondary metabolite biosynthetic process"/>
    <property type="evidence" value="ECO:0007669"/>
    <property type="project" value="TreeGrafter"/>
</dbReference>
<keyword evidence="4" id="KW-0175">Coiled coil</keyword>
<organism evidence="6 7">
    <name type="scientific">Pseudoalteromonas luteoviolacea H33</name>
    <dbReference type="NCBI Taxonomy" id="1365251"/>
    <lineage>
        <taxon>Bacteria</taxon>
        <taxon>Pseudomonadati</taxon>
        <taxon>Pseudomonadota</taxon>
        <taxon>Gammaproteobacteria</taxon>
        <taxon>Alteromonadales</taxon>
        <taxon>Pseudoalteromonadaceae</taxon>
        <taxon>Pseudoalteromonas</taxon>
    </lineage>
</organism>
<dbReference type="CDD" id="cd19531">
    <property type="entry name" value="LCL_NRPS-like"/>
    <property type="match status" value="2"/>
</dbReference>
<dbReference type="NCBIfam" id="NF003417">
    <property type="entry name" value="PRK04813.1"/>
    <property type="match status" value="3"/>
</dbReference>
<feature type="coiled-coil region" evidence="4">
    <location>
        <begin position="1147"/>
        <end position="1174"/>
    </location>
</feature>
<evidence type="ECO:0000256" key="2">
    <source>
        <dbReference type="ARBA" id="ARBA00022450"/>
    </source>
</evidence>
<dbReference type="Proteomes" id="UP000076503">
    <property type="component" value="Unassembled WGS sequence"/>
</dbReference>
<sequence length="2953" mass="329394">MWNDSRNSGLSLAQEAIYFDQLRQGDSPLYNIGGYIVCHDIDVQRLRQAHQDVIEHNEMFSVSFEQQDGKLVQKFQNTPVIDLPLVDFSSSASPELEAQQWLQTQFHQPISLQGKVLFKAWLVKLSARQYWYVGLAHHMIIDGWGFSSWALQLSKCYAGESATIEPLQVSYVNSELAYRESPKYEKDKAYWQSQLKALPAPFLYPRYNLDEVAEQGTSKRLVASLDKTVVEVMTDVARRLDTGLPQLFLAVLSHLIGRLYGQNSLAIGIPLHNRSGAAQKKAVGVFTNISVQHITLDEDANLSDLLTQIAQQQRSMLRHKKLPVAHVAAEMGHTDALYDIVFNYLKLDYSELTFDNRPASIFYQSHDHEVLPLSVNVWDGNRDDIEIQFDYHRGYFSAAEIMALSERLLQLCTQLQDLLDKSLHVWPLMLDGEVTELQAEVSAQCVDYDNTLCIHELFERRVVQSPDSVALRWNEQTFSYAQLNHRANQLAHYLSEYLVKQRSGCAEPLIGVYFERSADMVVSILAILKAGAAYLPLDPNYPSQRLSDILQDARPLIVLTSSGLQETQPLSAECVTIDSLSLSGYCKENVACRQAGVTAQDLAYVMYTSGSTGRPKGVMVEHQNLVNYQLNVASRYRITAQDRVLQFSSMSFDIFVEELFGALCHGASLVLRNDACMSGAEHFWAFCNEYQITVVSLPTAFWTQINEQSDQPELPWLRCIIVGGEALSATAVTRFFTQQPKIELINSYGPTEATVTASGVSLQPNAPLTIGGANPNTALWVLDEQHRPVPNGVVGELYIGGDGVSRGYLNNPEATAASFLTVSNLTTNATQNTRLYKTGDLVRRLENGQLEFIGRVDEQVKIQGYRVEPAEISYQLNLLAEVESSLVVANSTKQGGVELLAYVKPHLTSETPTLDLIALRTQLQGVLPHYLIPAEFIEVEQWPLNENGKIDKVKLKQYKAKTNIVAFQAPRSALEIEVVNILGRILSKPAESISLQDNFFALGGQSLLAIELANQIRQQLKIELPVRDIFASENLLALTKAIAQYSDAVSELHIQPQPKRGLALELSSSERRLWLLDRLQDSSSEYNMCAAFSIDSSIRLDVLEQVFEAIIERHEPLRSVYFEIKSEVKRIVKRDWQFDIQYDEIAYNNEHERKQKLQALLAEEENHVFNLQSDLLLRVRYVKTQSASDPAILLCNLHHIAADGISMQVMQNEFQQLYHAFAQGLPSPLAPLPIQYSDYAVWQRERLASGALDKHIAYWETKLAAVPDLHALPLDYSRPEVAEHRGKVLSFQLSRQQTQQLTALANRYQLTPFMLAHGMLALVLSRHSNSHDIVMGAPQVNRPMAELEHLVGFFVNTGVLRLNTAVTTLGAFFNEVRETHFAAQEHQGVPFDYLVEKLQVSRSQSHAPLVQIMLNPDGLSKFSLDGSDLFKPLDIEPTKAKFDLTIDIDFADTGFDCRWLYDQALFAEQSIVQLMSHCERLLCSLLSLSEQYDSLEEVALTELQMFSSYEHEMLLDRQQSTQSETPLEQDYTLHQLFESVVHTHPERVAVSMGEESLSYLELNQAADRLAGYIVATESLSAGSLIGICMDRSPAMFSAILAVLKAGAGYLPLDPDYPKERLQYMISDAQPQLILSDQATISALDLPGKVIDIEALNLSSEYNLSTRQQSPLEAAKQLAYVIYTSGSTGRPKGVMVAHKGVVNIALNQQQQLALTPASKVLQFASASFDASVWDWVMALTCGAELVICPAEARYDVANLQAFLAEQGITHVTLPPSLLRLMSPQQDLALEAIVVAGESVNQGCVDTWGGVCKLFNGYGPSETSICATMGRLHPQQNVHIGSALNGMSALVLQDDLQLLPCNVTGELYIGGVGVAMGYLNQPELTAERFIANPYYSAQHPNSSPLLYKTGDLVRRLPDGKLEFVGRTDSQIQVRGHRVELSEIEQVIAAQPGVAASLVIQDKATEQSSRLIAYYELSEEVEEQGMEAAFLPELRANLLRILPEYMMPAVFIQVSEWPLNANGKIDKAQLPQSRGAMKTSNYVPPDNALERQLVAIWSELMQLDCDEISVTAHFFELGGHSLMAVQMAKMIEQELSVSVAVKEIFQYEDIRRLAAHIDSLETVQRVAIKPVEEASRFLPVSYSQQRLWVIDQLQGGSPEYNMFAALRVEADFDADVLERAITEIISRHQVLRSNFVEHAGETRQLVQQSFQFTLQRYDLSSLSEQGQQQGLRSLIDEQANYVFRLESDLMIKACFVAMSDLENAPGVVLFNMHHIASDGWSMEVFKHELATLYQAFKAGQENPLPELAIQYSDYAHWERSWRDGDALETQSAYWRSKLSDAPLYHALPLDFTRPVVKGHDGGLVSGRLEGKLARALRKVEKQLRLTRFMLFHSVLAMVLARHANSDEILIGTPVANRGQSETEELIGYFVNTLVLRVNTVHPSLHSYFEHVKDTHLQAQDNQHVPFEQLVELLDVPRSSSYSPVVQIMLTIDNEFRHAGSTDDWAQAELFEVLPNDVHHTKFDLEVEVVQDGEDLVTNWTFDTALFTPQRVTQWQQHFLTVLETLARLADSHQLDTSCHPSCLNMLSDTELTASREMLSGPSTPMDNQLTMHALIEQQARLHGDKTAIIFADAELSYAELDARAEQLAYYLIAEHQIKVQDKVAILLDRSEWVVIAMLAVLKAGATYVPMDPNYPSERLTHILTDAAPVLVLTEPVHTQTLPGGLAWQALSAVDLTLYGPPHVNTTMPLVDADAVAYVIYTSGSTGKPKGVMVSHGSLVQSTLARHQVYPDLSTFMLLSSFAFDSSVAGLYSALSCGARLLICSDEAQQNLDHLATVMARYTVSHFLVVPSFYAAMLDHLGSTSLPNLSAAIVAGEECLPSLVEKHYTRFAHSNTALFNEYGPTEATVWATVERLQPAQPITIGRAIANCQLYVLSPDGGQLPLGCAGELYIGGDG</sequence>
<dbReference type="SMART" id="SM01294">
    <property type="entry name" value="PKS_PP_betabranch"/>
    <property type="match status" value="1"/>
</dbReference>
<reference evidence="6 7" key="1">
    <citation type="submission" date="2013-07" db="EMBL/GenBank/DDBJ databases">
        <title>Comparative Genomic and Metabolomic Analysis of Twelve Strains of Pseudoalteromonas luteoviolacea.</title>
        <authorList>
            <person name="Vynne N.G."/>
            <person name="Mansson M."/>
            <person name="Gram L."/>
        </authorList>
    </citation>
    <scope>NUCLEOTIDE SEQUENCE [LARGE SCALE GENOMIC DNA]</scope>
    <source>
        <strain evidence="6 7">H33</strain>
    </source>
</reference>
<dbReference type="InterPro" id="IPR000873">
    <property type="entry name" value="AMP-dep_synth/lig_dom"/>
</dbReference>
<dbReference type="EMBL" id="AUXZ01000123">
    <property type="protein sequence ID" value="KZN45925.1"/>
    <property type="molecule type" value="Genomic_DNA"/>
</dbReference>
<evidence type="ECO:0000313" key="6">
    <source>
        <dbReference type="EMBL" id="KZN45925.1"/>
    </source>
</evidence>
<dbReference type="GO" id="GO:0031177">
    <property type="term" value="F:phosphopantetheine binding"/>
    <property type="evidence" value="ECO:0007669"/>
    <property type="project" value="InterPro"/>
</dbReference>
<dbReference type="SMART" id="SM00823">
    <property type="entry name" value="PKS_PP"/>
    <property type="match status" value="2"/>
</dbReference>
<dbReference type="SUPFAM" id="SSF52777">
    <property type="entry name" value="CoA-dependent acyltransferases"/>
    <property type="match status" value="6"/>
</dbReference>
<dbReference type="Pfam" id="PF00501">
    <property type="entry name" value="AMP-binding"/>
    <property type="match status" value="3"/>
</dbReference>
<dbReference type="InterPro" id="IPR009081">
    <property type="entry name" value="PP-bd_ACP"/>
</dbReference>
<evidence type="ECO:0000256" key="3">
    <source>
        <dbReference type="ARBA" id="ARBA00022553"/>
    </source>
</evidence>
<feature type="non-terminal residue" evidence="6">
    <location>
        <position position="2953"/>
    </location>
</feature>
<dbReference type="InterPro" id="IPR042099">
    <property type="entry name" value="ANL_N_sf"/>
</dbReference>
<dbReference type="OrthoDB" id="9757559at2"/>
<feature type="domain" description="Carrier" evidence="5">
    <location>
        <begin position="969"/>
        <end position="1046"/>
    </location>
</feature>
<dbReference type="SUPFAM" id="SSF47336">
    <property type="entry name" value="ACP-like"/>
    <property type="match status" value="2"/>
</dbReference>
<accession>A0A167AXN9</accession>
<dbReference type="Gene3D" id="2.30.38.10">
    <property type="entry name" value="Luciferase, Domain 3"/>
    <property type="match status" value="2"/>
</dbReference>
<dbReference type="InterPro" id="IPR045851">
    <property type="entry name" value="AMP-bd_C_sf"/>
</dbReference>
<dbReference type="CDD" id="cd05930">
    <property type="entry name" value="A_NRPS"/>
    <property type="match status" value="2"/>
</dbReference>
<dbReference type="FunFam" id="3.40.50.12780:FF:000012">
    <property type="entry name" value="Non-ribosomal peptide synthetase"/>
    <property type="match status" value="2"/>
</dbReference>
<dbReference type="Pfam" id="PF00550">
    <property type="entry name" value="PP-binding"/>
    <property type="match status" value="2"/>
</dbReference>
<dbReference type="NCBIfam" id="TIGR01733">
    <property type="entry name" value="AA-adenyl-dom"/>
    <property type="match status" value="2"/>
</dbReference>
<comment type="caution">
    <text evidence="6">The sequence shown here is derived from an EMBL/GenBank/DDBJ whole genome shotgun (WGS) entry which is preliminary data.</text>
</comment>
<evidence type="ECO:0000256" key="4">
    <source>
        <dbReference type="SAM" id="Coils"/>
    </source>
</evidence>
<dbReference type="GO" id="GO:0003824">
    <property type="term" value="F:catalytic activity"/>
    <property type="evidence" value="ECO:0007669"/>
    <property type="project" value="InterPro"/>
</dbReference>
<dbReference type="InterPro" id="IPR036736">
    <property type="entry name" value="ACP-like_sf"/>
</dbReference>
<gene>
    <name evidence="6" type="ORF">N476_24610</name>
</gene>
<dbReference type="Gene3D" id="1.10.1200.10">
    <property type="entry name" value="ACP-like"/>
    <property type="match status" value="2"/>
</dbReference>
<dbReference type="InterPro" id="IPR010071">
    <property type="entry name" value="AA_adenyl_dom"/>
</dbReference>
<dbReference type="PROSITE" id="PS00012">
    <property type="entry name" value="PHOSPHOPANTETHEINE"/>
    <property type="match status" value="1"/>
</dbReference>
<name>A0A167AXN9_9GAMM</name>
<dbReference type="PANTHER" id="PTHR45527">
    <property type="entry name" value="NONRIBOSOMAL PEPTIDE SYNTHETASE"/>
    <property type="match status" value="1"/>
</dbReference>
<dbReference type="InterPro" id="IPR020845">
    <property type="entry name" value="AMP-binding_CS"/>
</dbReference>
<proteinExistence type="predicted"/>
<keyword evidence="2" id="KW-0596">Phosphopantetheine</keyword>
<evidence type="ECO:0000256" key="1">
    <source>
        <dbReference type="ARBA" id="ARBA00001957"/>
    </source>
</evidence>
<protein>
    <recommendedName>
        <fullName evidence="5">Carrier domain-containing protein</fullName>
    </recommendedName>
</protein>
<dbReference type="InterPro" id="IPR006162">
    <property type="entry name" value="Ppantetheine_attach_site"/>
</dbReference>
<dbReference type="PROSITE" id="PS00455">
    <property type="entry name" value="AMP_BINDING"/>
    <property type="match status" value="3"/>
</dbReference>
<keyword evidence="3" id="KW-0597">Phosphoprotein</keyword>
<evidence type="ECO:0000313" key="7">
    <source>
        <dbReference type="Proteomes" id="UP000076503"/>
    </source>
</evidence>
<dbReference type="FunFam" id="3.30.300.30:FF:000015">
    <property type="entry name" value="Nonribosomal peptide synthase SidD"/>
    <property type="match status" value="1"/>
</dbReference>
<dbReference type="PROSITE" id="PS50075">
    <property type="entry name" value="CARRIER"/>
    <property type="match status" value="2"/>
</dbReference>
<dbReference type="GO" id="GO:0005737">
    <property type="term" value="C:cytoplasm"/>
    <property type="evidence" value="ECO:0007669"/>
    <property type="project" value="TreeGrafter"/>
</dbReference>
<dbReference type="Gene3D" id="3.40.50.980">
    <property type="match status" value="4"/>
</dbReference>
<evidence type="ECO:0000259" key="5">
    <source>
        <dbReference type="PROSITE" id="PS50075"/>
    </source>
</evidence>
<dbReference type="Gene3D" id="3.30.300.30">
    <property type="match status" value="2"/>
</dbReference>
<comment type="cofactor">
    <cofactor evidence="1">
        <name>pantetheine 4'-phosphate</name>
        <dbReference type="ChEBI" id="CHEBI:47942"/>
    </cofactor>
</comment>
<dbReference type="InterPro" id="IPR023213">
    <property type="entry name" value="CAT-like_dom_sf"/>
</dbReference>
<dbReference type="InterPro" id="IPR001242">
    <property type="entry name" value="Condensation_dom"/>
</dbReference>
<dbReference type="Gene3D" id="3.30.559.10">
    <property type="entry name" value="Chloramphenicol acetyltransferase-like domain"/>
    <property type="match status" value="3"/>
</dbReference>
<dbReference type="PANTHER" id="PTHR45527:SF1">
    <property type="entry name" value="FATTY ACID SYNTHASE"/>
    <property type="match status" value="1"/>
</dbReference>
<dbReference type="Pfam" id="PF00668">
    <property type="entry name" value="Condensation"/>
    <property type="match status" value="3"/>
</dbReference>
<dbReference type="InterPro" id="IPR020806">
    <property type="entry name" value="PKS_PP-bd"/>
</dbReference>
<feature type="domain" description="Carrier" evidence="5">
    <location>
        <begin position="2041"/>
        <end position="2118"/>
    </location>
</feature>